<evidence type="ECO:0000256" key="1">
    <source>
        <dbReference type="SAM" id="Phobius"/>
    </source>
</evidence>
<feature type="transmembrane region" description="Helical" evidence="1">
    <location>
        <begin position="63"/>
        <end position="82"/>
    </location>
</feature>
<feature type="transmembrane region" description="Helical" evidence="1">
    <location>
        <begin position="162"/>
        <end position="184"/>
    </location>
</feature>
<accession>A0A9W7DRD4</accession>
<name>A0A9W7DRD4_9STRA</name>
<feature type="transmembrane region" description="Helical" evidence="1">
    <location>
        <begin position="20"/>
        <end position="43"/>
    </location>
</feature>
<dbReference type="OrthoDB" id="10420452at2759"/>
<proteinExistence type="predicted"/>
<comment type="caution">
    <text evidence="2">The sequence shown here is derived from an EMBL/GenBank/DDBJ whole genome shotgun (WGS) entry which is preliminary data.</text>
</comment>
<organism evidence="2 3">
    <name type="scientific">Triparma retinervis</name>
    <dbReference type="NCBI Taxonomy" id="2557542"/>
    <lineage>
        <taxon>Eukaryota</taxon>
        <taxon>Sar</taxon>
        <taxon>Stramenopiles</taxon>
        <taxon>Ochrophyta</taxon>
        <taxon>Bolidophyceae</taxon>
        <taxon>Parmales</taxon>
        <taxon>Triparmaceae</taxon>
        <taxon>Triparma</taxon>
    </lineage>
</organism>
<keyword evidence="1" id="KW-1133">Transmembrane helix</keyword>
<sequence length="217" mass="24380">FMFTLNETYHKFHYSSIAPFALTGLGLFLVLADLKLPLLWLSIASSSMNKADAERRKKLVSKIVRGSGIFFFVTFLGIVMVMGTGLAGIYSILWILLIMLAFNLGSRKLRSQLSKPGEAQTKTVVDIMTYVHRFTAWEVLYILCIVMFFMNTGSASSNPEKWQIWASLIYFCLAQVNLCNVTYIRRTLDKKLAKFKKNGNKVIPTTVTSTSASSSSE</sequence>
<keyword evidence="3" id="KW-1185">Reference proteome</keyword>
<feature type="transmembrane region" description="Helical" evidence="1">
    <location>
        <begin position="88"/>
        <end position="106"/>
    </location>
</feature>
<keyword evidence="1" id="KW-0812">Transmembrane</keyword>
<feature type="transmembrane region" description="Helical" evidence="1">
    <location>
        <begin position="127"/>
        <end position="150"/>
    </location>
</feature>
<evidence type="ECO:0000313" key="3">
    <source>
        <dbReference type="Proteomes" id="UP001165082"/>
    </source>
</evidence>
<dbReference type="Proteomes" id="UP001165082">
    <property type="component" value="Unassembled WGS sequence"/>
</dbReference>
<feature type="non-terminal residue" evidence="2">
    <location>
        <position position="217"/>
    </location>
</feature>
<reference evidence="2" key="1">
    <citation type="submission" date="2022-07" db="EMBL/GenBank/DDBJ databases">
        <title>Genome analysis of Parmales, a sister group of diatoms, reveals the evolutionary specialization of diatoms from phago-mixotrophs to photoautotrophs.</title>
        <authorList>
            <person name="Ban H."/>
            <person name="Sato S."/>
            <person name="Yoshikawa S."/>
            <person name="Kazumasa Y."/>
            <person name="Nakamura Y."/>
            <person name="Ichinomiya M."/>
            <person name="Saitoh K."/>
            <person name="Sato N."/>
            <person name="Blanc-Mathieu R."/>
            <person name="Endo H."/>
            <person name="Kuwata A."/>
            <person name="Ogata H."/>
        </authorList>
    </citation>
    <scope>NUCLEOTIDE SEQUENCE</scope>
</reference>
<dbReference type="EMBL" id="BRXZ01003316">
    <property type="protein sequence ID" value="GMH52398.1"/>
    <property type="molecule type" value="Genomic_DNA"/>
</dbReference>
<keyword evidence="1" id="KW-0472">Membrane</keyword>
<dbReference type="AlphaFoldDB" id="A0A9W7DRD4"/>
<protein>
    <submittedName>
        <fullName evidence="2">Uncharacterized protein</fullName>
    </submittedName>
</protein>
<evidence type="ECO:0000313" key="2">
    <source>
        <dbReference type="EMBL" id="GMH52398.1"/>
    </source>
</evidence>
<gene>
    <name evidence="2" type="ORF">TrRE_jg10968</name>
</gene>